<feature type="domain" description="PAS" evidence="8">
    <location>
        <begin position="143"/>
        <end position="190"/>
    </location>
</feature>
<feature type="domain" description="Methyl-accepting transducer" evidence="7">
    <location>
        <begin position="325"/>
        <end position="554"/>
    </location>
</feature>
<evidence type="ECO:0000256" key="2">
    <source>
        <dbReference type="ARBA" id="ARBA00022481"/>
    </source>
</evidence>
<organism evidence="11 14">
    <name type="scientific">Marinomonas gallaica</name>
    <dbReference type="NCBI Taxonomy" id="1806667"/>
    <lineage>
        <taxon>Bacteria</taxon>
        <taxon>Pseudomonadati</taxon>
        <taxon>Pseudomonadota</taxon>
        <taxon>Gammaproteobacteria</taxon>
        <taxon>Oceanospirillales</taxon>
        <taxon>Oceanospirillaceae</taxon>
        <taxon>Marinomonas</taxon>
    </lineage>
</organism>
<dbReference type="Pfam" id="PF08447">
    <property type="entry name" value="PAS_3"/>
    <property type="match status" value="2"/>
</dbReference>
<keyword evidence="3 5" id="KW-0807">Transducer</keyword>
<dbReference type="InterPro" id="IPR004089">
    <property type="entry name" value="MCPsignal_dom"/>
</dbReference>
<dbReference type="InterPro" id="IPR035965">
    <property type="entry name" value="PAS-like_dom_sf"/>
</dbReference>
<dbReference type="SMART" id="SM00091">
    <property type="entry name" value="PAS"/>
    <property type="match status" value="2"/>
</dbReference>
<dbReference type="EMBL" id="FLRB01000019">
    <property type="protein sequence ID" value="SBT22534.1"/>
    <property type="molecule type" value="Genomic_DNA"/>
</dbReference>
<dbReference type="InterPro" id="IPR000700">
    <property type="entry name" value="PAS-assoc_C"/>
</dbReference>
<dbReference type="CDD" id="cd11386">
    <property type="entry name" value="MCP_signal"/>
    <property type="match status" value="1"/>
</dbReference>
<dbReference type="GO" id="GO:0005886">
    <property type="term" value="C:plasma membrane"/>
    <property type="evidence" value="ECO:0007669"/>
    <property type="project" value="TreeGrafter"/>
</dbReference>
<evidence type="ECO:0000259" key="7">
    <source>
        <dbReference type="PROSITE" id="PS50111"/>
    </source>
</evidence>
<dbReference type="GO" id="GO:0007165">
    <property type="term" value="P:signal transduction"/>
    <property type="evidence" value="ECO:0007669"/>
    <property type="project" value="UniProtKB-KW"/>
</dbReference>
<evidence type="ECO:0000256" key="4">
    <source>
        <dbReference type="ARBA" id="ARBA00029447"/>
    </source>
</evidence>
<comment type="subcellular location">
    <subcellularLocation>
        <location evidence="1">Membrane</location>
    </subcellularLocation>
</comment>
<dbReference type="FunFam" id="1.10.287.950:FF:000001">
    <property type="entry name" value="Methyl-accepting chemotaxis sensory transducer"/>
    <property type="match status" value="1"/>
</dbReference>
<dbReference type="SUPFAM" id="SSF58104">
    <property type="entry name" value="Methyl-accepting chemotaxis protein (MCP) signaling domain"/>
    <property type="match status" value="1"/>
</dbReference>
<sequence>MFKGLFAKPLEEGQVIASQAELTNLRGQLEALSKSQAVIEFDLKGNILFANDNFLDTLGYSLDEVVGKHHSLFVDDAYRHSNEYRDFWANLGRGEFQSGEFCRITKQGKRIWIEASYNPIFDADGKPFKVVKFASDITEKKNESADFASQLEAISNAQAVISFDLDGKILTANSNFLSALGYSFDEVVGKHHSMFVDTEYRQSEEYRDFWRKLNNGEHFVGRFPRVRKDNYVIWIQANYSPIRDALGNIYKVVKYATDITAQVEAEQQLQLAVEEVNDAIEAAVSNDLTKRVPLDGKTGSLLGLCQGVNGLLMSMTDIIAQIKDASDAVYTGAREISNGNTDLSRRTEQQAANLEETASSMEQITSTVRQNSNNAKEATGLASNAETVAMEGGELIDQVVVTMASINESSQKISDIIGMIDGIAFQTNILALNAAVEAARAGEQGRGFAVVASEVRTLAQRSANAAKDIKGLISESGAKISTGNELVNKSGDTMKEIVSAIKKVSNIMSEISSASVEQSSGLDEIGKAVSQMDEMTQQNAALVEEAAAASESLLSQADQLASNMSQFIIDDSSSVPQRRSALASPAKRTEIASPRKSIPSPKKTAPAKAPVKSKPLPKPTVEDDDGWEEF</sequence>
<feature type="domain" description="PAS" evidence="8">
    <location>
        <begin position="21"/>
        <end position="68"/>
    </location>
</feature>
<evidence type="ECO:0000256" key="1">
    <source>
        <dbReference type="ARBA" id="ARBA00004370"/>
    </source>
</evidence>
<comment type="similarity">
    <text evidence="4">Belongs to the methyl-accepting chemotaxis (MCP) protein family.</text>
</comment>
<dbReference type="NCBIfam" id="TIGR00229">
    <property type="entry name" value="sensory_box"/>
    <property type="match status" value="2"/>
</dbReference>
<feature type="domain" description="PAC" evidence="9">
    <location>
        <begin position="97"/>
        <end position="149"/>
    </location>
</feature>
<gene>
    <name evidence="11" type="primary">tar</name>
    <name evidence="11" type="ORF">MGA5115_02275</name>
    <name evidence="12" type="ORF">MGA5116_03157</name>
</gene>
<dbReference type="Gene3D" id="3.30.450.20">
    <property type="entry name" value="PAS domain"/>
    <property type="match status" value="2"/>
</dbReference>
<dbReference type="PRINTS" id="PR00260">
    <property type="entry name" value="CHEMTRNSDUCR"/>
</dbReference>
<dbReference type="InterPro" id="IPR004090">
    <property type="entry name" value="Chemotax_Me-accpt_rcpt"/>
</dbReference>
<evidence type="ECO:0000259" key="9">
    <source>
        <dbReference type="PROSITE" id="PS50113"/>
    </source>
</evidence>
<reference evidence="11 14" key="1">
    <citation type="submission" date="2016-06" db="EMBL/GenBank/DDBJ databases">
        <authorList>
            <person name="Kjaerup R.B."/>
            <person name="Dalgaard T.S."/>
            <person name="Juul-Madsen H.R."/>
        </authorList>
    </citation>
    <scope>NUCLEOTIDE SEQUENCE [LARGE SCALE GENOMIC DNA]</scope>
    <source>
        <strain evidence="11 14">CECT 5115</strain>
    </source>
</reference>
<dbReference type="PROSITE" id="PS50111">
    <property type="entry name" value="CHEMOTAXIS_TRANSDUC_2"/>
    <property type="match status" value="1"/>
</dbReference>
<dbReference type="InterPro" id="IPR013655">
    <property type="entry name" value="PAS_fold_3"/>
</dbReference>
<keyword evidence="2" id="KW-0488">Methylation</keyword>
<reference evidence="12 13" key="2">
    <citation type="submission" date="2016-06" db="EMBL/GenBank/DDBJ databases">
        <authorList>
            <person name="Rodrigo-Torres L."/>
            <person name="Arahal D.R."/>
        </authorList>
    </citation>
    <scope>NUCLEOTIDE SEQUENCE [LARGE SCALE GENOMIC DNA]</scope>
    <source>
        <strain evidence="12 13">CECT 5116</strain>
    </source>
</reference>
<proteinExistence type="inferred from homology"/>
<dbReference type="SMART" id="SM00283">
    <property type="entry name" value="MA"/>
    <property type="match status" value="1"/>
</dbReference>
<evidence type="ECO:0000256" key="6">
    <source>
        <dbReference type="SAM" id="MobiDB-lite"/>
    </source>
</evidence>
<feature type="domain" description="PAC" evidence="9">
    <location>
        <begin position="217"/>
        <end position="271"/>
    </location>
</feature>
<evidence type="ECO:0000313" key="11">
    <source>
        <dbReference type="EMBL" id="SBT18154.1"/>
    </source>
</evidence>
<dbReference type="SMART" id="SM00086">
    <property type="entry name" value="PAC"/>
    <property type="match status" value="2"/>
</dbReference>
<dbReference type="PROSITE" id="PS50112">
    <property type="entry name" value="PAS"/>
    <property type="match status" value="2"/>
</dbReference>
<feature type="compositionally biased region" description="Low complexity" evidence="6">
    <location>
        <begin position="596"/>
        <end position="614"/>
    </location>
</feature>
<evidence type="ECO:0000313" key="13">
    <source>
        <dbReference type="Proteomes" id="UP000092840"/>
    </source>
</evidence>
<dbReference type="GO" id="GO:0006935">
    <property type="term" value="P:chemotaxis"/>
    <property type="evidence" value="ECO:0007669"/>
    <property type="project" value="InterPro"/>
</dbReference>
<dbReference type="Proteomes" id="UP000092871">
    <property type="component" value="Unassembled WGS sequence"/>
</dbReference>
<evidence type="ECO:0000256" key="3">
    <source>
        <dbReference type="ARBA" id="ARBA00023224"/>
    </source>
</evidence>
<dbReference type="GO" id="GO:0004888">
    <property type="term" value="F:transmembrane signaling receptor activity"/>
    <property type="evidence" value="ECO:0007669"/>
    <property type="project" value="InterPro"/>
</dbReference>
<name>A0A1C3JSG3_9GAMM</name>
<feature type="region of interest" description="Disordered" evidence="6">
    <location>
        <begin position="571"/>
        <end position="630"/>
    </location>
</feature>
<evidence type="ECO:0000313" key="12">
    <source>
        <dbReference type="EMBL" id="SBT22534.1"/>
    </source>
</evidence>
<dbReference type="CDD" id="cd00130">
    <property type="entry name" value="PAS"/>
    <property type="match status" value="2"/>
</dbReference>
<dbReference type="InterPro" id="IPR001610">
    <property type="entry name" value="PAC"/>
</dbReference>
<dbReference type="Gene3D" id="1.10.287.950">
    <property type="entry name" value="Methyl-accepting chemotaxis protein"/>
    <property type="match status" value="1"/>
</dbReference>
<evidence type="ECO:0000256" key="5">
    <source>
        <dbReference type="PROSITE-ProRule" id="PRU00284"/>
    </source>
</evidence>
<dbReference type="InterPro" id="IPR000014">
    <property type="entry name" value="PAS"/>
</dbReference>
<dbReference type="PANTHER" id="PTHR43531:SF14">
    <property type="entry name" value="METHYL-ACCEPTING CHEMOTAXIS PROTEIN I-RELATED"/>
    <property type="match status" value="1"/>
</dbReference>
<dbReference type="Pfam" id="PF00015">
    <property type="entry name" value="MCPsignal"/>
    <property type="match status" value="1"/>
</dbReference>
<dbReference type="Proteomes" id="UP000092840">
    <property type="component" value="Unassembled WGS sequence"/>
</dbReference>
<dbReference type="EMBL" id="FLRA01000017">
    <property type="protein sequence ID" value="SBT18154.1"/>
    <property type="molecule type" value="Genomic_DNA"/>
</dbReference>
<accession>A0A1C3JSG3</accession>
<evidence type="ECO:0000259" key="8">
    <source>
        <dbReference type="PROSITE" id="PS50112"/>
    </source>
</evidence>
<dbReference type="OrthoDB" id="9765776at2"/>
<protein>
    <submittedName>
        <fullName evidence="11">Methyl-accepting chemotaxis protein II</fullName>
    </submittedName>
</protein>
<dbReference type="InterPro" id="IPR000727">
    <property type="entry name" value="T_SNARE_dom"/>
</dbReference>
<evidence type="ECO:0000259" key="10">
    <source>
        <dbReference type="PROSITE" id="PS50192"/>
    </source>
</evidence>
<evidence type="ECO:0000313" key="14">
    <source>
        <dbReference type="Proteomes" id="UP000092871"/>
    </source>
</evidence>
<dbReference type="InterPro" id="IPR051310">
    <property type="entry name" value="MCP_chemotaxis"/>
</dbReference>
<dbReference type="PROSITE" id="PS50113">
    <property type="entry name" value="PAC"/>
    <property type="match status" value="2"/>
</dbReference>
<dbReference type="RefSeq" id="WP_067036518.1">
    <property type="nucleotide sequence ID" value="NZ_FLRA01000017.1"/>
</dbReference>
<feature type="domain" description="T-SNARE coiled-coil homology" evidence="10">
    <location>
        <begin position="484"/>
        <end position="546"/>
    </location>
</feature>
<keyword evidence="13" id="KW-1185">Reference proteome</keyword>
<dbReference type="PANTHER" id="PTHR43531">
    <property type="entry name" value="PROTEIN ICFG"/>
    <property type="match status" value="1"/>
</dbReference>
<dbReference type="SUPFAM" id="SSF55785">
    <property type="entry name" value="PYP-like sensor domain (PAS domain)"/>
    <property type="match status" value="2"/>
</dbReference>
<dbReference type="PROSITE" id="PS50192">
    <property type="entry name" value="T_SNARE"/>
    <property type="match status" value="1"/>
</dbReference>
<dbReference type="AlphaFoldDB" id="A0A1C3JSG3"/>